<dbReference type="STRING" id="81824.A9UU55"/>
<dbReference type="GeneID" id="5888886"/>
<keyword evidence="9" id="KW-1185">Reference proteome</keyword>
<evidence type="ECO:0000256" key="2">
    <source>
        <dbReference type="ARBA" id="ARBA00012202"/>
    </source>
</evidence>
<dbReference type="InParanoid" id="A9UU55"/>
<evidence type="ECO:0000313" key="8">
    <source>
        <dbReference type="EMBL" id="EDQ91608.1"/>
    </source>
</evidence>
<dbReference type="Gene3D" id="6.10.250.780">
    <property type="match status" value="1"/>
</dbReference>
<evidence type="ECO:0000256" key="4">
    <source>
        <dbReference type="ARBA" id="ARBA00022741"/>
    </source>
</evidence>
<dbReference type="Gene3D" id="3.90.1520.10">
    <property type="entry name" value="H-NOX domain"/>
    <property type="match status" value="1"/>
</dbReference>
<dbReference type="GO" id="GO:0070482">
    <property type="term" value="P:response to oxygen levels"/>
    <property type="evidence" value="ECO:0000318"/>
    <property type="project" value="GO_Central"/>
</dbReference>
<accession>A9UU55</accession>
<comment type="subcellular location">
    <subcellularLocation>
        <location evidence="1">Cytoplasm</location>
    </subcellularLocation>
</comment>
<dbReference type="GO" id="GO:0019934">
    <property type="term" value="P:cGMP-mediated signaling"/>
    <property type="evidence" value="ECO:0000318"/>
    <property type="project" value="GO_Central"/>
</dbReference>
<dbReference type="Pfam" id="PF07700">
    <property type="entry name" value="HNOB"/>
    <property type="match status" value="1"/>
</dbReference>
<dbReference type="Pfam" id="PF07701">
    <property type="entry name" value="HNOBA"/>
    <property type="match status" value="1"/>
</dbReference>
<dbReference type="PANTHER" id="PTHR45655">
    <property type="entry name" value="GUANYLATE CYCLASE SOLUBLE SUBUNIT BETA-2"/>
    <property type="match status" value="1"/>
</dbReference>
<dbReference type="RefSeq" id="XP_001744030.1">
    <property type="nucleotide sequence ID" value="XM_001743978.1"/>
</dbReference>
<sequence>MAGLQGVDILQAHVNYNDKDTLMILDAACKVLGRTLDDLLYQVGIAFLDLTEERSYDKLLLAMGSTFHEFMENLDNLHQFLSLIYPEVAQRYYSMEIEMTYLERKAQGAHHDVFFIQLPFHYRARRRQTLEAIGPMGSVSGLTTAQVDELFPWHIEFDETLAIRSLGTALHRLIPNFHEGMSLNKLVRVIRPVLTKLSFDSICKHNNVCYLMEIRNTDTEEPTLSQSNLRPAMNTAMMPTHAGPISMPPRSPNIALLQQQACPFTSSASSRKDSVASLASMMTILHATSCLKMKGQILQISTSRALFLGLPSLRSLEDLQERGVSISDFPASSGARDFLLANNHLLATINLVSQLEETTAFLDRALADVRIEKDKSEALLHTMLPESIASRLAEGSSVEPKEYDTCAMLFSDICSFTSMSAQVSPKAIMEMLDELFLGFDRLCDKHGVYKYETIGDCFIVATGLPEPDELYAARIAAFAIDLVKFSSTVMSPADGKPLSVRCGFNCGPVVTGIVGKERPKFNILGDCVNTASRMESTGVPNCIQLTEHMRDMIVAQNPAFRFVARKGGVKAKGKGHMQTYFLVGYEQVDAELLPPPMFIEQNLLDSAYTSVGSQEESMPSVQPSPFTQSSLIRRRMTSIV</sequence>
<keyword evidence="5" id="KW-0342">GTP-binding</keyword>
<keyword evidence="3" id="KW-0963">Cytoplasm</keyword>
<keyword evidence="6" id="KW-0141">cGMP biosynthesis</keyword>
<dbReference type="GO" id="GO:0008074">
    <property type="term" value="C:guanylate cyclase complex, soluble"/>
    <property type="evidence" value="ECO:0000318"/>
    <property type="project" value="GO_Central"/>
</dbReference>
<dbReference type="SUPFAM" id="SSF111126">
    <property type="entry name" value="Ligand-binding domain in the NO signalling and Golgi transport"/>
    <property type="match status" value="1"/>
</dbReference>
<evidence type="ECO:0000256" key="1">
    <source>
        <dbReference type="ARBA" id="ARBA00004496"/>
    </source>
</evidence>
<dbReference type="InterPro" id="IPR042463">
    <property type="entry name" value="HNOB_dom_associated_sf"/>
</dbReference>
<proteinExistence type="predicted"/>
<dbReference type="EMBL" id="CH991545">
    <property type="protein sequence ID" value="EDQ91608.1"/>
    <property type="molecule type" value="Genomic_DNA"/>
</dbReference>
<evidence type="ECO:0000313" key="9">
    <source>
        <dbReference type="Proteomes" id="UP000001357"/>
    </source>
</evidence>
<keyword evidence="4" id="KW-0547">Nucleotide-binding</keyword>
<evidence type="ECO:0000256" key="3">
    <source>
        <dbReference type="ARBA" id="ARBA00022490"/>
    </source>
</evidence>
<dbReference type="CDD" id="cd07302">
    <property type="entry name" value="CHD"/>
    <property type="match status" value="1"/>
</dbReference>
<evidence type="ECO:0000256" key="5">
    <source>
        <dbReference type="ARBA" id="ARBA00023134"/>
    </source>
</evidence>
<dbReference type="Pfam" id="PF00211">
    <property type="entry name" value="Guanylate_cyc"/>
    <property type="match status" value="1"/>
</dbReference>
<dbReference type="EC" id="4.6.1.2" evidence="2"/>
<dbReference type="GO" id="GO:0004383">
    <property type="term" value="F:guanylate cyclase activity"/>
    <property type="evidence" value="ECO:0000318"/>
    <property type="project" value="GO_Central"/>
</dbReference>
<dbReference type="InterPro" id="IPR011645">
    <property type="entry name" value="HNOB_dom_associated"/>
</dbReference>
<dbReference type="KEGG" id="mbr:MONBRDRAFT_14998"/>
<protein>
    <recommendedName>
        <fullName evidence="2">guanylate cyclase</fullName>
        <ecNumber evidence="2">4.6.1.2</ecNumber>
    </recommendedName>
</protein>
<dbReference type="InterPro" id="IPR024096">
    <property type="entry name" value="NO_sig/Golgi_transp_ligand-bd"/>
</dbReference>
<dbReference type="PROSITE" id="PS50125">
    <property type="entry name" value="GUANYLATE_CYCLASE_2"/>
    <property type="match status" value="1"/>
</dbReference>
<dbReference type="InterPro" id="IPR029787">
    <property type="entry name" value="Nucleotide_cyclase"/>
</dbReference>
<gene>
    <name evidence="8" type="ORF">MONBRDRAFT_14998</name>
</gene>
<feature type="domain" description="Guanylate cyclase" evidence="7">
    <location>
        <begin position="407"/>
        <end position="535"/>
    </location>
</feature>
<dbReference type="SUPFAM" id="SSF55073">
    <property type="entry name" value="Nucleotide cyclase"/>
    <property type="match status" value="1"/>
</dbReference>
<organism evidence="8 9">
    <name type="scientific">Monosiga brevicollis</name>
    <name type="common">Choanoflagellate</name>
    <dbReference type="NCBI Taxonomy" id="81824"/>
    <lineage>
        <taxon>Eukaryota</taxon>
        <taxon>Choanoflagellata</taxon>
        <taxon>Craspedida</taxon>
        <taxon>Salpingoecidae</taxon>
        <taxon>Monosiga</taxon>
    </lineage>
</organism>
<dbReference type="PANTHER" id="PTHR45655:SF13">
    <property type="entry name" value="SOLUBLE GUANYLATE CYCLASE GCY-32-RELATED"/>
    <property type="match status" value="1"/>
</dbReference>
<dbReference type="InterPro" id="IPR011644">
    <property type="entry name" value="Heme_NO-bd"/>
</dbReference>
<dbReference type="GO" id="GO:0005525">
    <property type="term" value="F:GTP binding"/>
    <property type="evidence" value="ECO:0007669"/>
    <property type="project" value="UniProtKB-KW"/>
</dbReference>
<dbReference type="InterPro" id="IPR001054">
    <property type="entry name" value="A/G_cyclase"/>
</dbReference>
<dbReference type="InterPro" id="IPR038158">
    <property type="entry name" value="H-NOX_domain_sf"/>
</dbReference>
<evidence type="ECO:0000256" key="6">
    <source>
        <dbReference type="ARBA" id="ARBA00023293"/>
    </source>
</evidence>
<dbReference type="Gene3D" id="3.30.70.1230">
    <property type="entry name" value="Nucleotide cyclase"/>
    <property type="match status" value="1"/>
</dbReference>
<evidence type="ECO:0000259" key="7">
    <source>
        <dbReference type="PROSITE" id="PS50125"/>
    </source>
</evidence>
<name>A9UU55_MONBE</name>
<dbReference type="Proteomes" id="UP000001357">
    <property type="component" value="Unassembled WGS sequence"/>
</dbReference>
<dbReference type="SMART" id="SM00044">
    <property type="entry name" value="CYCc"/>
    <property type="match status" value="1"/>
</dbReference>
<dbReference type="GO" id="GO:0020037">
    <property type="term" value="F:heme binding"/>
    <property type="evidence" value="ECO:0007669"/>
    <property type="project" value="InterPro"/>
</dbReference>
<dbReference type="Gene3D" id="3.30.450.260">
    <property type="entry name" value="Haem NO binding associated domain"/>
    <property type="match status" value="1"/>
</dbReference>
<dbReference type="eggNOG" id="KOG4171">
    <property type="taxonomic scope" value="Eukaryota"/>
</dbReference>
<reference evidence="8 9" key="1">
    <citation type="journal article" date="2008" name="Nature">
        <title>The genome of the choanoflagellate Monosiga brevicollis and the origin of metazoans.</title>
        <authorList>
            <consortium name="JGI Sequencing"/>
            <person name="King N."/>
            <person name="Westbrook M.J."/>
            <person name="Young S.L."/>
            <person name="Kuo A."/>
            <person name="Abedin M."/>
            <person name="Chapman J."/>
            <person name="Fairclough S."/>
            <person name="Hellsten U."/>
            <person name="Isogai Y."/>
            <person name="Letunic I."/>
            <person name="Marr M."/>
            <person name="Pincus D."/>
            <person name="Putnam N."/>
            <person name="Rokas A."/>
            <person name="Wright K.J."/>
            <person name="Zuzow R."/>
            <person name="Dirks W."/>
            <person name="Good M."/>
            <person name="Goodstein D."/>
            <person name="Lemons D."/>
            <person name="Li W."/>
            <person name="Lyons J.B."/>
            <person name="Morris A."/>
            <person name="Nichols S."/>
            <person name="Richter D.J."/>
            <person name="Salamov A."/>
            <person name="Bork P."/>
            <person name="Lim W.A."/>
            <person name="Manning G."/>
            <person name="Miller W.T."/>
            <person name="McGinnis W."/>
            <person name="Shapiro H."/>
            <person name="Tjian R."/>
            <person name="Grigoriev I.V."/>
            <person name="Rokhsar D."/>
        </authorList>
    </citation>
    <scope>NUCLEOTIDE SEQUENCE [LARGE SCALE GENOMIC DNA]</scope>
    <source>
        <strain evidence="9">MX1 / ATCC 50154</strain>
    </source>
</reference>
<dbReference type="AlphaFoldDB" id="A9UU55"/>